<comment type="caution">
    <text evidence="1">The sequence shown here is derived from an EMBL/GenBank/DDBJ whole genome shotgun (WGS) entry which is preliminary data.</text>
</comment>
<dbReference type="AlphaFoldDB" id="A0A086ZT56"/>
<name>A0A086ZT56_9BIFI</name>
<dbReference type="RefSeq" id="WP_033494565.1">
    <property type="nucleotide sequence ID" value="NZ_JDUU01000018.1"/>
</dbReference>
<evidence type="ECO:0000313" key="1">
    <source>
        <dbReference type="EMBL" id="KFI49706.1"/>
    </source>
</evidence>
<evidence type="ECO:0008006" key="3">
    <source>
        <dbReference type="Google" id="ProtNLM"/>
    </source>
</evidence>
<gene>
    <name evidence="1" type="ORF">BBIA_1241</name>
</gene>
<protein>
    <recommendedName>
        <fullName evidence="3">YbjN domain-containing protein</fullName>
    </recommendedName>
</protein>
<accession>A0A086ZT56</accession>
<sequence>MADYSTALYALVKDVLDADQACYEERPDKGMIMYGYGLGDDCSIDSVLVLVVVGTDRIKVIALASEFRIDFSDKETLQVLTEYVCRINDASGEMGGFQIDFHSGEVSYQTTLLADERSLPTREMIEQVLFIPLMMWHRYQFGFVFIPLGLYTPEEAVAEVEADSADDGAEDGETVDE</sequence>
<evidence type="ECO:0000313" key="2">
    <source>
        <dbReference type="Proteomes" id="UP000029108"/>
    </source>
</evidence>
<organism evidence="1 2">
    <name type="scientific">Bifidobacterium biavatii DSM 23969</name>
    <dbReference type="NCBI Taxonomy" id="1437608"/>
    <lineage>
        <taxon>Bacteria</taxon>
        <taxon>Bacillati</taxon>
        <taxon>Actinomycetota</taxon>
        <taxon>Actinomycetes</taxon>
        <taxon>Bifidobacteriales</taxon>
        <taxon>Bifidobacteriaceae</taxon>
        <taxon>Bifidobacterium</taxon>
    </lineage>
</organism>
<reference evidence="1 2" key="1">
    <citation type="submission" date="2014-03" db="EMBL/GenBank/DDBJ databases">
        <title>Genomics of Bifidobacteria.</title>
        <authorList>
            <person name="Ventura M."/>
            <person name="Milani C."/>
            <person name="Lugli G.A."/>
        </authorList>
    </citation>
    <scope>NUCLEOTIDE SEQUENCE [LARGE SCALE GENOMIC DNA]</scope>
    <source>
        <strain evidence="1 2">DSM 23969</strain>
    </source>
</reference>
<dbReference type="Proteomes" id="UP000029108">
    <property type="component" value="Unassembled WGS sequence"/>
</dbReference>
<keyword evidence="2" id="KW-1185">Reference proteome</keyword>
<dbReference type="EMBL" id="JGYN01000021">
    <property type="protein sequence ID" value="KFI49706.1"/>
    <property type="molecule type" value="Genomic_DNA"/>
</dbReference>
<dbReference type="STRING" id="1437608.GCA_000771645_00855"/>
<proteinExistence type="predicted"/>